<dbReference type="PANTHER" id="PTHR33620">
    <property type="entry name" value="UREASE ACCESSORY PROTEIN F"/>
    <property type="match status" value="1"/>
</dbReference>
<comment type="caution">
    <text evidence="4">The sequence shown here is derived from an EMBL/GenBank/DDBJ whole genome shotgun (WGS) entry which is preliminary data.</text>
</comment>
<keyword evidence="2 3" id="KW-0143">Chaperone</keyword>
<keyword evidence="3" id="KW-0963">Cytoplasm</keyword>
<comment type="similarity">
    <text evidence="3">Belongs to the UreF family.</text>
</comment>
<reference evidence="5" key="1">
    <citation type="journal article" date="2019" name="Int. J. Syst. Evol. Microbiol.">
        <title>The Global Catalogue of Microorganisms (GCM) 10K type strain sequencing project: providing services to taxonomists for standard genome sequencing and annotation.</title>
        <authorList>
            <consortium name="The Broad Institute Genomics Platform"/>
            <consortium name="The Broad Institute Genome Sequencing Center for Infectious Disease"/>
            <person name="Wu L."/>
            <person name="Ma J."/>
        </authorList>
    </citation>
    <scope>NUCLEOTIDE SEQUENCE [LARGE SCALE GENOMIC DNA]</scope>
    <source>
        <strain evidence="5">JCM 3272</strain>
    </source>
</reference>
<gene>
    <name evidence="3" type="primary">ureF</name>
    <name evidence="4" type="ORF">GCM10010170_013200</name>
</gene>
<organism evidence="4 5">
    <name type="scientific">Dactylosporangium salmoneum</name>
    <dbReference type="NCBI Taxonomy" id="53361"/>
    <lineage>
        <taxon>Bacteria</taxon>
        <taxon>Bacillati</taxon>
        <taxon>Actinomycetota</taxon>
        <taxon>Actinomycetes</taxon>
        <taxon>Micromonosporales</taxon>
        <taxon>Micromonosporaceae</taxon>
        <taxon>Dactylosporangium</taxon>
    </lineage>
</organism>
<proteinExistence type="inferred from homology"/>
<dbReference type="HAMAP" id="MF_01385">
    <property type="entry name" value="UreF"/>
    <property type="match status" value="1"/>
</dbReference>
<protein>
    <recommendedName>
        <fullName evidence="3">Urease accessory protein UreF</fullName>
    </recommendedName>
</protein>
<keyword evidence="5" id="KW-1185">Reference proteome</keyword>
<dbReference type="Proteomes" id="UP001501444">
    <property type="component" value="Unassembled WGS sequence"/>
</dbReference>
<comment type="subcellular location">
    <subcellularLocation>
        <location evidence="3">Cytoplasm</location>
    </subcellularLocation>
</comment>
<evidence type="ECO:0000313" key="4">
    <source>
        <dbReference type="EMBL" id="GAA2333808.1"/>
    </source>
</evidence>
<name>A0ABP5SL51_9ACTN</name>
<evidence type="ECO:0000256" key="1">
    <source>
        <dbReference type="ARBA" id="ARBA00022988"/>
    </source>
</evidence>
<sequence>MTADLATVVKAVQLGDSLFPVGAFAFSAGLETAVEEGAVRDTGSLAAFVEGVVHQTAGCDGVALLVAHRATGRGDDDGILAADAALYARKLNEEPRQQSVRMGGKLAAAGSVLTGAPALHGWRRAIAEGRTPGTYPVGLGVLCACLGLPETAAFAVHQHGTAAMLTGAAMRLMRLDHLDAQRVLWRANERAAEDYRRVRALSLDDMSSFAPHLDVLAAAHVDAHVRMFMS</sequence>
<evidence type="ECO:0000256" key="2">
    <source>
        <dbReference type="ARBA" id="ARBA00023186"/>
    </source>
</evidence>
<dbReference type="PIRSF" id="PIRSF009467">
    <property type="entry name" value="Ureas_acces_UreF"/>
    <property type="match status" value="1"/>
</dbReference>
<evidence type="ECO:0000313" key="5">
    <source>
        <dbReference type="Proteomes" id="UP001501444"/>
    </source>
</evidence>
<dbReference type="EMBL" id="BAAARV010000012">
    <property type="protein sequence ID" value="GAA2333808.1"/>
    <property type="molecule type" value="Genomic_DNA"/>
</dbReference>
<dbReference type="Pfam" id="PF01730">
    <property type="entry name" value="UreF"/>
    <property type="match status" value="1"/>
</dbReference>
<dbReference type="InterPro" id="IPR038277">
    <property type="entry name" value="UreF_sf"/>
</dbReference>
<comment type="function">
    <text evidence="3">Required for maturation of urease via the functional incorporation of the urease nickel metallocenter.</text>
</comment>
<dbReference type="InterPro" id="IPR002639">
    <property type="entry name" value="UreF"/>
</dbReference>
<keyword evidence="1 3" id="KW-0996">Nickel insertion</keyword>
<dbReference type="RefSeq" id="WP_344611336.1">
    <property type="nucleotide sequence ID" value="NZ_BAAARV010000012.1"/>
</dbReference>
<dbReference type="Gene3D" id="1.10.4190.10">
    <property type="entry name" value="Urease accessory protein UreF"/>
    <property type="match status" value="1"/>
</dbReference>
<dbReference type="PANTHER" id="PTHR33620:SF1">
    <property type="entry name" value="UREASE ACCESSORY PROTEIN F"/>
    <property type="match status" value="1"/>
</dbReference>
<comment type="subunit">
    <text evidence="3">UreD, UreF and UreG form a complex that acts as a GTP-hydrolysis-dependent molecular chaperone, activating the urease apoprotein by helping to assemble the nickel containing metallocenter of UreC. The UreE protein probably delivers the nickel.</text>
</comment>
<evidence type="ECO:0000256" key="3">
    <source>
        <dbReference type="HAMAP-Rule" id="MF_01385"/>
    </source>
</evidence>
<accession>A0ABP5SL51</accession>